<name>A0A520MD33_9GAMM</name>
<dbReference type="InterPro" id="IPR032466">
    <property type="entry name" value="Metal_Hydrolase"/>
</dbReference>
<organism evidence="2 3">
    <name type="scientific">SAR86 cluster bacterium</name>
    <dbReference type="NCBI Taxonomy" id="2030880"/>
    <lineage>
        <taxon>Bacteria</taxon>
        <taxon>Pseudomonadati</taxon>
        <taxon>Pseudomonadota</taxon>
        <taxon>Gammaproteobacteria</taxon>
        <taxon>SAR86 cluster</taxon>
    </lineage>
</organism>
<dbReference type="Gene3D" id="3.20.20.140">
    <property type="entry name" value="Metal-dependent hydrolases"/>
    <property type="match status" value="1"/>
</dbReference>
<evidence type="ECO:0000313" key="3">
    <source>
        <dbReference type="Proteomes" id="UP000318359"/>
    </source>
</evidence>
<evidence type="ECO:0000313" key="2">
    <source>
        <dbReference type="EMBL" id="RZO19114.1"/>
    </source>
</evidence>
<dbReference type="InterPro" id="IPR013108">
    <property type="entry name" value="Amidohydro_3"/>
</dbReference>
<dbReference type="GO" id="GO:0016810">
    <property type="term" value="F:hydrolase activity, acting on carbon-nitrogen (but not peptide) bonds"/>
    <property type="evidence" value="ECO:0007669"/>
    <property type="project" value="InterPro"/>
</dbReference>
<dbReference type="AlphaFoldDB" id="A0A520MD33"/>
<comment type="caution">
    <text evidence="2">The sequence shown here is derived from an EMBL/GenBank/DDBJ whole genome shotgun (WGS) entry which is preliminary data.</text>
</comment>
<dbReference type="EMBL" id="SHBM01000001">
    <property type="protein sequence ID" value="RZO19114.1"/>
    <property type="molecule type" value="Genomic_DNA"/>
</dbReference>
<gene>
    <name evidence="2" type="ORF">EVB00_00135</name>
</gene>
<evidence type="ECO:0000259" key="1">
    <source>
        <dbReference type="Pfam" id="PF07969"/>
    </source>
</evidence>
<protein>
    <submittedName>
        <fullName evidence="2">Amidohydrolase</fullName>
    </submittedName>
</protein>
<dbReference type="InterPro" id="IPR011059">
    <property type="entry name" value="Metal-dep_hydrolase_composite"/>
</dbReference>
<dbReference type="Proteomes" id="UP000318359">
    <property type="component" value="Unassembled WGS sequence"/>
</dbReference>
<sequence>MLNFLFFLFTSFSLLSLAEDRIIIPKDLVTLDSDYPNATAVLIRDDRIHAVGAKEDLIKEFPNTPVDLTHKNDVLIPGFIEHHIHPLLAAITMNSEIVAIDDWTVLNKKSTGIRDREGYLKKLKELESSMNTNDPLISWGFHHYFHGKLTKDDLDKISSDRPILIIHRSFHEFIMNSKALEFFGIAKEDLKGLNAEEKKLANYGEGHFSERGLIMVMPKIMQFLAAPQRIIGGLSITEEYIHKQGITLIANPGAMYNKLTQGAKNYVFGDIDTPFRSLFIPSALYMLEHFNNSELLEETEALLNWGEGKVQYLPKHIKLFSDGAMYSQNMVLRDGYLDGHQGVWLMEEDIFKETFRIYWDAGYQIHIHQNGDSGLDRILEVLEDNMARNPRDDHRTTIVHFGYSAFDQIEKMKQLGVIVSANPYYVPVLSDLYSKVGIGYERSQEMVRLGDVARANIKLSLHSDMPMAPASPLALMHAAVNRINYANEVAGPNQRISSLNALKGVTLNAAYLLGLESDYGSISPGKYANFTLLEENPLTVDHLLIKDIKVKGTIVEGRLFGF</sequence>
<dbReference type="PANTHER" id="PTHR22642">
    <property type="entry name" value="IMIDAZOLONEPROPIONASE"/>
    <property type="match status" value="1"/>
</dbReference>
<dbReference type="InterPro" id="IPR033932">
    <property type="entry name" value="YtcJ-like"/>
</dbReference>
<reference evidence="2 3" key="1">
    <citation type="submission" date="2019-02" db="EMBL/GenBank/DDBJ databases">
        <title>Prokaryotic population dynamics and viral predation in marine succession experiment using metagenomics: the confinement effect.</title>
        <authorList>
            <person name="Haro-Moreno J.M."/>
            <person name="Rodriguez-Valera F."/>
            <person name="Lopez-Perez M."/>
        </authorList>
    </citation>
    <scope>NUCLEOTIDE SEQUENCE [LARGE SCALE GENOMIC DNA]</scope>
    <source>
        <strain evidence="2">MED-G167</strain>
    </source>
</reference>
<dbReference type="Gene3D" id="3.10.310.70">
    <property type="match status" value="1"/>
</dbReference>
<feature type="domain" description="Amidohydrolase 3" evidence="1">
    <location>
        <begin position="71"/>
        <end position="558"/>
    </location>
</feature>
<dbReference type="Gene3D" id="2.30.40.10">
    <property type="entry name" value="Urease, subunit C, domain 1"/>
    <property type="match status" value="1"/>
</dbReference>
<dbReference type="Pfam" id="PF07969">
    <property type="entry name" value="Amidohydro_3"/>
    <property type="match status" value="1"/>
</dbReference>
<proteinExistence type="predicted"/>
<dbReference type="CDD" id="cd01300">
    <property type="entry name" value="YtcJ_like"/>
    <property type="match status" value="1"/>
</dbReference>
<dbReference type="SUPFAM" id="SSF51556">
    <property type="entry name" value="Metallo-dependent hydrolases"/>
    <property type="match status" value="1"/>
</dbReference>
<dbReference type="SUPFAM" id="SSF51338">
    <property type="entry name" value="Composite domain of metallo-dependent hydrolases"/>
    <property type="match status" value="1"/>
</dbReference>
<accession>A0A520MD33</accession>
<keyword evidence="2" id="KW-0378">Hydrolase</keyword>
<dbReference type="PANTHER" id="PTHR22642:SF2">
    <property type="entry name" value="PROTEIN LONG AFTER FAR-RED 3"/>
    <property type="match status" value="1"/>
</dbReference>